<dbReference type="Proteomes" id="UP000504635">
    <property type="component" value="Unplaced"/>
</dbReference>
<feature type="compositionally biased region" description="Acidic residues" evidence="1">
    <location>
        <begin position="78"/>
        <end position="102"/>
    </location>
</feature>
<organism evidence="3 4">
    <name type="scientific">Sitophilus oryzae</name>
    <name type="common">Rice weevil</name>
    <name type="synonym">Curculio oryzae</name>
    <dbReference type="NCBI Taxonomy" id="7048"/>
    <lineage>
        <taxon>Eukaryota</taxon>
        <taxon>Metazoa</taxon>
        <taxon>Ecdysozoa</taxon>
        <taxon>Arthropoda</taxon>
        <taxon>Hexapoda</taxon>
        <taxon>Insecta</taxon>
        <taxon>Pterygota</taxon>
        <taxon>Neoptera</taxon>
        <taxon>Endopterygota</taxon>
        <taxon>Coleoptera</taxon>
        <taxon>Polyphaga</taxon>
        <taxon>Cucujiformia</taxon>
        <taxon>Curculionidae</taxon>
        <taxon>Dryophthorinae</taxon>
        <taxon>Sitophilus</taxon>
    </lineage>
</organism>
<name>A0A6J2X9M2_SITOR</name>
<keyword evidence="2" id="KW-0812">Transmembrane</keyword>
<evidence type="ECO:0000313" key="3">
    <source>
        <dbReference type="Proteomes" id="UP000504635"/>
    </source>
</evidence>
<sequence length="280" mass="31003">MYTRRALLFGSTLIYILSFSVGTPWLYKAPGAILGLASSASSSASAAATPLSHIIDLRRKEEKSAQLQEDKQLSGSGEIDDNKEEVEASGDGIDKDENEEANEASPSFITKKVNKILAKLRLIAQIKNVYHYNKDIRENNFKPNLTFNITPVQSTTENDLKKEVLNTTDLKIEPVKEKSQKIQQVTPYFYKPPKTSIVFPKENLYEPTKIDIDVNAVNDKLQETKELNEKIQEPEPGRFGPVGVFFAELLGTVVGLTYGAIAQFTSGTQSPIEASTMIVT</sequence>
<dbReference type="RefSeq" id="XP_030747660.1">
    <property type="nucleotide sequence ID" value="XM_030891800.1"/>
</dbReference>
<dbReference type="KEGG" id="soy:115876099"/>
<dbReference type="InParanoid" id="A0A6J2X9M2"/>
<dbReference type="OrthoDB" id="6764443at2759"/>
<keyword evidence="2" id="KW-0472">Membrane</keyword>
<protein>
    <submittedName>
        <fullName evidence="4">Uncharacterized protein LOC115876099</fullName>
    </submittedName>
</protein>
<feature type="region of interest" description="Disordered" evidence="1">
    <location>
        <begin position="65"/>
        <end position="105"/>
    </location>
</feature>
<dbReference type="AlphaFoldDB" id="A0A6J2X9M2"/>
<dbReference type="GeneID" id="115876099"/>
<feature type="transmembrane region" description="Helical" evidence="2">
    <location>
        <begin position="7"/>
        <end position="27"/>
    </location>
</feature>
<keyword evidence="2" id="KW-1133">Transmembrane helix</keyword>
<reference evidence="4" key="1">
    <citation type="submission" date="2025-08" db="UniProtKB">
        <authorList>
            <consortium name="RefSeq"/>
        </authorList>
    </citation>
    <scope>IDENTIFICATION</scope>
    <source>
        <tissue evidence="4">Gonads</tissue>
    </source>
</reference>
<proteinExistence type="predicted"/>
<evidence type="ECO:0000256" key="2">
    <source>
        <dbReference type="SAM" id="Phobius"/>
    </source>
</evidence>
<accession>A0A6J2X9M2</accession>
<keyword evidence="3" id="KW-1185">Reference proteome</keyword>
<evidence type="ECO:0000256" key="1">
    <source>
        <dbReference type="SAM" id="MobiDB-lite"/>
    </source>
</evidence>
<gene>
    <name evidence="4" type="primary">LOC115876099</name>
</gene>
<evidence type="ECO:0000313" key="4">
    <source>
        <dbReference type="RefSeq" id="XP_030747660.1"/>
    </source>
</evidence>